<dbReference type="AlphaFoldDB" id="A0A073BCA8"/>
<accession>A0A073BCA8</accession>
<evidence type="ECO:0000313" key="1">
    <source>
        <dbReference type="EMBL" id="KEI45414.1"/>
    </source>
</evidence>
<dbReference type="eggNOG" id="COG0776">
    <property type="taxonomic scope" value="Bacteria"/>
</dbReference>
<keyword evidence="2" id="KW-1185">Reference proteome</keyword>
<dbReference type="Proteomes" id="UP000031419">
    <property type="component" value="Unassembled WGS sequence"/>
</dbReference>
<dbReference type="OrthoDB" id="3397289at2"/>
<protein>
    <submittedName>
        <fullName evidence="1">Uncharacterized protein</fullName>
    </submittedName>
</protein>
<sequence>MLPWLRRLVSRLGGAGELPGDFRGELAGGEYVLAVARAETGPLVATNLGLWLPEGRRVDWHLISKATWQNGVLAVVEAEERPVAEAVVLLQDRPVQRFRLTTPRRLPDVVHKRVTGSVRSRHHRELPGGGVWVVQRKLAGRSGVVLQGRPDPGTDEEAVLVLLREIAERLPHAPGE</sequence>
<dbReference type="STRING" id="28042.GU90_04770"/>
<name>A0A073BCA8_9PSEU</name>
<reference evidence="1 2" key="1">
    <citation type="submission" date="2014-06" db="EMBL/GenBank/DDBJ databases">
        <title>Saccharopolyspora rectivirgula DSM-43113 Genome sequencing.</title>
        <authorList>
            <person name="Barrera C."/>
            <person name="Millon L."/>
            <person name="Rognon B."/>
            <person name="Zaugg C."/>
            <person name="Monod M."/>
        </authorList>
    </citation>
    <scope>NUCLEOTIDE SEQUENCE [LARGE SCALE GENOMIC DNA]</scope>
    <source>
        <strain evidence="1 2">DSM 43113</strain>
    </source>
</reference>
<proteinExistence type="predicted"/>
<comment type="caution">
    <text evidence="1">The sequence shown here is derived from an EMBL/GenBank/DDBJ whole genome shotgun (WGS) entry which is preliminary data.</text>
</comment>
<gene>
    <name evidence="1" type="ORF">GU90_04770</name>
</gene>
<organism evidence="1 2">
    <name type="scientific">Saccharopolyspora rectivirgula</name>
    <dbReference type="NCBI Taxonomy" id="28042"/>
    <lineage>
        <taxon>Bacteria</taxon>
        <taxon>Bacillati</taxon>
        <taxon>Actinomycetota</taxon>
        <taxon>Actinomycetes</taxon>
        <taxon>Pseudonocardiales</taxon>
        <taxon>Pseudonocardiaceae</taxon>
        <taxon>Saccharopolyspora</taxon>
    </lineage>
</organism>
<dbReference type="EMBL" id="JNVU01000013">
    <property type="protein sequence ID" value="KEI45414.1"/>
    <property type="molecule type" value="Genomic_DNA"/>
</dbReference>
<evidence type="ECO:0000313" key="2">
    <source>
        <dbReference type="Proteomes" id="UP000031419"/>
    </source>
</evidence>